<sequence length="319" mass="36230">MSLRKRVMYTFTLVNICVFIAESMCSSLVRSREVAEEKFPHTTSKPGKENWSKIAQETSFLISFSQELPDLSYEIEHSESNSDRNTPLELKLEESKIEINSGEQKIKYETTLSSPIGIGQEDFSDHDPSYIRSSHYPESFGVLLESDPKIQGTNVDNKPSEEKKIYDGQEGLQWDPEADFFSHRSDENEVIEKKLSDLKESHSDVGREKRNVDHDESVYDDSSLDLFANDEEDSKKKNVKSTPESADKSAVEKKDRKKPSTNVQVVQPKKPQKGVNFDEVDPFLDWDSGEKIDSTVKSKSDGKGNNEESDEYMVSFLSG</sequence>
<gene>
    <name evidence="1" type="ORF">QAD02_015122</name>
</gene>
<name>A0ACC2PC53_9HYME</name>
<organism evidence="1 2">
    <name type="scientific">Eretmocerus hayati</name>
    <dbReference type="NCBI Taxonomy" id="131215"/>
    <lineage>
        <taxon>Eukaryota</taxon>
        <taxon>Metazoa</taxon>
        <taxon>Ecdysozoa</taxon>
        <taxon>Arthropoda</taxon>
        <taxon>Hexapoda</taxon>
        <taxon>Insecta</taxon>
        <taxon>Pterygota</taxon>
        <taxon>Neoptera</taxon>
        <taxon>Endopterygota</taxon>
        <taxon>Hymenoptera</taxon>
        <taxon>Apocrita</taxon>
        <taxon>Proctotrupomorpha</taxon>
        <taxon>Chalcidoidea</taxon>
        <taxon>Aphelinidae</taxon>
        <taxon>Aphelininae</taxon>
        <taxon>Eretmocerus</taxon>
    </lineage>
</organism>
<feature type="non-terminal residue" evidence="1">
    <location>
        <position position="319"/>
    </location>
</feature>
<evidence type="ECO:0000313" key="2">
    <source>
        <dbReference type="Proteomes" id="UP001239111"/>
    </source>
</evidence>
<reference evidence="1" key="1">
    <citation type="submission" date="2023-04" db="EMBL/GenBank/DDBJ databases">
        <title>A chromosome-level genome assembly of the parasitoid wasp Eretmocerus hayati.</title>
        <authorList>
            <person name="Zhong Y."/>
            <person name="Liu S."/>
            <person name="Liu Y."/>
        </authorList>
    </citation>
    <scope>NUCLEOTIDE SEQUENCE</scope>
    <source>
        <strain evidence="1">ZJU_SS_LIU_2023</strain>
    </source>
</reference>
<dbReference type="Proteomes" id="UP001239111">
    <property type="component" value="Chromosome 2"/>
</dbReference>
<keyword evidence="2" id="KW-1185">Reference proteome</keyword>
<accession>A0ACC2PC53</accession>
<comment type="caution">
    <text evidence="1">The sequence shown here is derived from an EMBL/GenBank/DDBJ whole genome shotgun (WGS) entry which is preliminary data.</text>
</comment>
<protein>
    <submittedName>
        <fullName evidence="1">Uncharacterized protein</fullName>
    </submittedName>
</protein>
<evidence type="ECO:0000313" key="1">
    <source>
        <dbReference type="EMBL" id="KAJ8679335.1"/>
    </source>
</evidence>
<proteinExistence type="predicted"/>
<dbReference type="EMBL" id="CM056742">
    <property type="protein sequence ID" value="KAJ8679335.1"/>
    <property type="molecule type" value="Genomic_DNA"/>
</dbReference>